<dbReference type="EMBL" id="VDEP01000306">
    <property type="protein sequence ID" value="KAA1108098.1"/>
    <property type="molecule type" value="Genomic_DNA"/>
</dbReference>
<dbReference type="AlphaFoldDB" id="A0A5B0P5B9"/>
<proteinExistence type="predicted"/>
<evidence type="ECO:0000313" key="4">
    <source>
        <dbReference type="Proteomes" id="UP000325313"/>
    </source>
</evidence>
<reference evidence="3 4" key="1">
    <citation type="submission" date="2019-05" db="EMBL/GenBank/DDBJ databases">
        <title>Emergence of the Ug99 lineage of the wheat stem rust pathogen through somatic hybridization.</title>
        <authorList>
            <person name="Li F."/>
            <person name="Upadhyaya N.M."/>
            <person name="Sperschneider J."/>
            <person name="Matny O."/>
            <person name="Nguyen-Phuc H."/>
            <person name="Mago R."/>
            <person name="Raley C."/>
            <person name="Miller M.E."/>
            <person name="Silverstein K.A.T."/>
            <person name="Henningsen E."/>
            <person name="Hirsch C.D."/>
            <person name="Visser B."/>
            <person name="Pretorius Z.A."/>
            <person name="Steffenson B.J."/>
            <person name="Schwessinger B."/>
            <person name="Dodds P.N."/>
            <person name="Figueroa M."/>
        </authorList>
    </citation>
    <scope>NUCLEOTIDE SEQUENCE [LARGE SCALE GENOMIC DNA]</scope>
    <source>
        <strain evidence="1">21-0</strain>
        <strain evidence="2 4">Ug99</strain>
    </source>
</reference>
<evidence type="ECO:0000313" key="2">
    <source>
        <dbReference type="EMBL" id="KAA1108098.1"/>
    </source>
</evidence>
<dbReference type="OrthoDB" id="2511712at2759"/>
<evidence type="ECO:0000313" key="1">
    <source>
        <dbReference type="EMBL" id="KAA1096767.1"/>
    </source>
</evidence>
<comment type="caution">
    <text evidence="1">The sequence shown here is derived from an EMBL/GenBank/DDBJ whole genome shotgun (WGS) entry which is preliminary data.</text>
</comment>
<sequence length="155" mass="17674">MRGRTSDASLLSVTFSNTLRVGFIDGFSQQTLKKHKPSGPTVSKLVESLIERLYGWNEPESNHPPRLPLDHTRLGWGETRNTHHCPTHTDQKISWCMDSIVWRQKAMQTARWASLRLGPTEIVLASLGTTIKRPGRHLVYRLWRVGGLAIRTRPQ</sequence>
<keyword evidence="3" id="KW-1185">Reference proteome</keyword>
<name>A0A5B0P5B9_PUCGR</name>
<dbReference type="EMBL" id="VSWC01000067">
    <property type="protein sequence ID" value="KAA1096767.1"/>
    <property type="molecule type" value="Genomic_DNA"/>
</dbReference>
<gene>
    <name evidence="1" type="ORF">PGT21_028079</name>
    <name evidence="2" type="ORF">PGTUg99_030166</name>
</gene>
<protein>
    <submittedName>
        <fullName evidence="1">Uncharacterized protein</fullName>
    </submittedName>
</protein>
<organism evidence="1 3">
    <name type="scientific">Puccinia graminis f. sp. tritici</name>
    <dbReference type="NCBI Taxonomy" id="56615"/>
    <lineage>
        <taxon>Eukaryota</taxon>
        <taxon>Fungi</taxon>
        <taxon>Dikarya</taxon>
        <taxon>Basidiomycota</taxon>
        <taxon>Pucciniomycotina</taxon>
        <taxon>Pucciniomycetes</taxon>
        <taxon>Pucciniales</taxon>
        <taxon>Pucciniaceae</taxon>
        <taxon>Puccinia</taxon>
    </lineage>
</organism>
<dbReference type="Proteomes" id="UP000324748">
    <property type="component" value="Unassembled WGS sequence"/>
</dbReference>
<accession>A0A5B0P5B9</accession>
<dbReference type="Proteomes" id="UP000325313">
    <property type="component" value="Unassembled WGS sequence"/>
</dbReference>
<evidence type="ECO:0000313" key="3">
    <source>
        <dbReference type="Proteomes" id="UP000324748"/>
    </source>
</evidence>